<organism evidence="2">
    <name type="scientific">bioreactor metagenome</name>
    <dbReference type="NCBI Taxonomy" id="1076179"/>
    <lineage>
        <taxon>unclassified sequences</taxon>
        <taxon>metagenomes</taxon>
        <taxon>ecological metagenomes</taxon>
    </lineage>
</organism>
<reference evidence="2" key="1">
    <citation type="submission" date="2019-08" db="EMBL/GenBank/DDBJ databases">
        <authorList>
            <person name="Kucharzyk K."/>
            <person name="Murdoch R.W."/>
            <person name="Higgins S."/>
            <person name="Loffler F."/>
        </authorList>
    </citation>
    <scope>NUCLEOTIDE SEQUENCE</scope>
</reference>
<sequence length="64" mass="6757">MAAYIVLGFADDDGIYAFALVVRSCAFRAVGLLIHLIIKGLAGFSAKLCPPQSAVRGYLRPCGV</sequence>
<gene>
    <name evidence="2" type="ORF">SDC9_124228</name>
</gene>
<evidence type="ECO:0000256" key="1">
    <source>
        <dbReference type="SAM" id="Phobius"/>
    </source>
</evidence>
<name>A0A645CJZ7_9ZZZZ</name>
<feature type="transmembrane region" description="Helical" evidence="1">
    <location>
        <begin position="15"/>
        <end position="38"/>
    </location>
</feature>
<accession>A0A645CJZ7</accession>
<protein>
    <submittedName>
        <fullName evidence="2">Uncharacterized protein</fullName>
    </submittedName>
</protein>
<dbReference type="EMBL" id="VSSQ01027804">
    <property type="protein sequence ID" value="MPM77228.1"/>
    <property type="molecule type" value="Genomic_DNA"/>
</dbReference>
<keyword evidence="1" id="KW-0812">Transmembrane</keyword>
<proteinExistence type="predicted"/>
<keyword evidence="1" id="KW-0472">Membrane</keyword>
<comment type="caution">
    <text evidence="2">The sequence shown here is derived from an EMBL/GenBank/DDBJ whole genome shotgun (WGS) entry which is preliminary data.</text>
</comment>
<keyword evidence="1" id="KW-1133">Transmembrane helix</keyword>
<dbReference type="AlphaFoldDB" id="A0A645CJZ7"/>
<evidence type="ECO:0000313" key="2">
    <source>
        <dbReference type="EMBL" id="MPM77228.1"/>
    </source>
</evidence>